<dbReference type="AlphaFoldDB" id="A0AAN8DFJ3"/>
<organism evidence="2 3">
    <name type="scientific">Champsocephalus gunnari</name>
    <name type="common">Mackerel icefish</name>
    <dbReference type="NCBI Taxonomy" id="52237"/>
    <lineage>
        <taxon>Eukaryota</taxon>
        <taxon>Metazoa</taxon>
        <taxon>Chordata</taxon>
        <taxon>Craniata</taxon>
        <taxon>Vertebrata</taxon>
        <taxon>Euteleostomi</taxon>
        <taxon>Actinopterygii</taxon>
        <taxon>Neopterygii</taxon>
        <taxon>Teleostei</taxon>
        <taxon>Neoteleostei</taxon>
        <taxon>Acanthomorphata</taxon>
        <taxon>Eupercaria</taxon>
        <taxon>Perciformes</taxon>
        <taxon>Notothenioidei</taxon>
        <taxon>Channichthyidae</taxon>
        <taxon>Champsocephalus</taxon>
    </lineage>
</organism>
<evidence type="ECO:0000313" key="2">
    <source>
        <dbReference type="EMBL" id="KAK5921841.1"/>
    </source>
</evidence>
<gene>
    <name evidence="2" type="ORF">CgunFtcFv8_019165</name>
</gene>
<evidence type="ECO:0000313" key="3">
    <source>
        <dbReference type="Proteomes" id="UP001331515"/>
    </source>
</evidence>
<sequence>MSCTDLYCKQVEEEPADPETREICRVTKFGNWEFEGLEAFVEREPEPRLTGHYEDTPAAEAEESNTG</sequence>
<comment type="caution">
    <text evidence="2">The sequence shown here is derived from an EMBL/GenBank/DDBJ whole genome shotgun (WGS) entry which is preliminary data.</text>
</comment>
<feature type="compositionally biased region" description="Basic and acidic residues" evidence="1">
    <location>
        <begin position="43"/>
        <end position="55"/>
    </location>
</feature>
<protein>
    <submittedName>
        <fullName evidence="2">Uncharacterized protein</fullName>
    </submittedName>
</protein>
<dbReference type="EMBL" id="JAURVH010001522">
    <property type="protein sequence ID" value="KAK5921841.1"/>
    <property type="molecule type" value="Genomic_DNA"/>
</dbReference>
<feature type="region of interest" description="Disordered" evidence="1">
    <location>
        <begin position="43"/>
        <end position="67"/>
    </location>
</feature>
<reference evidence="2 3" key="1">
    <citation type="journal article" date="2023" name="Mol. Biol. Evol.">
        <title>Genomics of Secondarily Temperate Adaptation in the Only Non-Antarctic Icefish.</title>
        <authorList>
            <person name="Rivera-Colon A.G."/>
            <person name="Rayamajhi N."/>
            <person name="Minhas B.F."/>
            <person name="Madrigal G."/>
            <person name="Bilyk K.T."/>
            <person name="Yoon V."/>
            <person name="Hune M."/>
            <person name="Gregory S."/>
            <person name="Cheng C.H.C."/>
            <person name="Catchen J.M."/>
        </authorList>
    </citation>
    <scope>NUCLEOTIDE SEQUENCE [LARGE SCALE GENOMIC DNA]</scope>
    <source>
        <tissue evidence="2">White muscle</tissue>
    </source>
</reference>
<keyword evidence="3" id="KW-1185">Reference proteome</keyword>
<proteinExistence type="predicted"/>
<name>A0AAN8DFJ3_CHAGU</name>
<evidence type="ECO:0000256" key="1">
    <source>
        <dbReference type="SAM" id="MobiDB-lite"/>
    </source>
</evidence>
<dbReference type="Proteomes" id="UP001331515">
    <property type="component" value="Unassembled WGS sequence"/>
</dbReference>
<accession>A0AAN8DFJ3</accession>